<evidence type="ECO:0000313" key="10">
    <source>
        <dbReference type="Proteomes" id="UP001264980"/>
    </source>
</evidence>
<feature type="chain" id="PRO_5046471199" description="RagB/SusD domain protein" evidence="6">
    <location>
        <begin position="23"/>
        <end position="566"/>
    </location>
</feature>
<accession>A0ABU1QXF6</accession>
<dbReference type="SUPFAM" id="SSF48452">
    <property type="entry name" value="TPR-like"/>
    <property type="match status" value="1"/>
</dbReference>
<protein>
    <recommendedName>
        <fullName evidence="11">RagB/SusD domain protein</fullName>
    </recommendedName>
</protein>
<organism evidence="9 10">
    <name type="scientific">Dyadobacter fermentans</name>
    <dbReference type="NCBI Taxonomy" id="94254"/>
    <lineage>
        <taxon>Bacteria</taxon>
        <taxon>Pseudomonadati</taxon>
        <taxon>Bacteroidota</taxon>
        <taxon>Cytophagia</taxon>
        <taxon>Cytophagales</taxon>
        <taxon>Spirosomataceae</taxon>
        <taxon>Dyadobacter</taxon>
    </lineage>
</organism>
<dbReference type="EMBL" id="JAVDTI010000002">
    <property type="protein sequence ID" value="MDR6804955.1"/>
    <property type="molecule type" value="Genomic_DNA"/>
</dbReference>
<dbReference type="RefSeq" id="WP_309982280.1">
    <property type="nucleotide sequence ID" value="NZ_JAVDTI010000002.1"/>
</dbReference>
<name>A0ABU1QXF6_9BACT</name>
<proteinExistence type="inferred from homology"/>
<sequence>MRKKTYQYLCAIMLAGSLGLMSCEDVLDKKNLSAVTEGDVWTDPVLATAFVNNIYLSVPSWDVTLADATDEASRSSSWISGTTTIDNGGPAYWPYADIRKMNLFLQEIDKPSSTIDQAVKKTLKGQVRFIRAFVYFEIIKRYGGVPLVTMAQERDDDLRVPRNSTKECFDFVLSELNTAAGELPESYPAVDLGRVTKGAALAMKGRVLLFRASPQFNPTNNPAHWQAAYDANKEAITYLSSKGAGLVDTYSNAALFLAEMNKEVVFAIRYLNPSGRTQNRDAAVRPIDFTANATGGCHPTQEMVDAFPLKSGKKTAWNDPQYVGDVTKSWQNRDNRFYATIVYNGATYLGRTMALNADASGNGYSYGKSNGTLTGYYSRKAIDESLDITNSQISGTDYIDMRYAEVLMNYAEAAMELNKLPEAFDVLKQIRKRAGIDETTPGDASLAGKLYGLNPSMTQSEMRQAIQDERYIEFAFEQKRLWDLRRWRLMHLKMTGKDKRHAMILNTDASKPGGFTYTLYDRDNAPMVYNENMYFLPLSTATMQGNANLKQTKGWGDGTFDPLEGM</sequence>
<comment type="similarity">
    <text evidence="2">Belongs to the SusD family.</text>
</comment>
<keyword evidence="4" id="KW-0472">Membrane</keyword>
<dbReference type="Pfam" id="PF14322">
    <property type="entry name" value="SusD-like_3"/>
    <property type="match status" value="1"/>
</dbReference>
<dbReference type="CDD" id="cd08977">
    <property type="entry name" value="SusD"/>
    <property type="match status" value="1"/>
</dbReference>
<evidence type="ECO:0000256" key="4">
    <source>
        <dbReference type="ARBA" id="ARBA00023136"/>
    </source>
</evidence>
<reference evidence="9 10" key="1">
    <citation type="submission" date="2023-07" db="EMBL/GenBank/DDBJ databases">
        <title>Sorghum-associated microbial communities from plants grown in Nebraska, USA.</title>
        <authorList>
            <person name="Schachtman D."/>
        </authorList>
    </citation>
    <scope>NUCLEOTIDE SEQUENCE [LARGE SCALE GENOMIC DNA]</scope>
    <source>
        <strain evidence="9 10">BE57</strain>
    </source>
</reference>
<evidence type="ECO:0000259" key="8">
    <source>
        <dbReference type="Pfam" id="PF14322"/>
    </source>
</evidence>
<comment type="subcellular location">
    <subcellularLocation>
        <location evidence="1">Cell outer membrane</location>
    </subcellularLocation>
</comment>
<feature type="signal peptide" evidence="6">
    <location>
        <begin position="1"/>
        <end position="22"/>
    </location>
</feature>
<comment type="caution">
    <text evidence="9">The sequence shown here is derived from an EMBL/GenBank/DDBJ whole genome shotgun (WGS) entry which is preliminary data.</text>
</comment>
<dbReference type="Gene3D" id="1.25.40.390">
    <property type="match status" value="1"/>
</dbReference>
<dbReference type="PROSITE" id="PS51257">
    <property type="entry name" value="PROKAR_LIPOPROTEIN"/>
    <property type="match status" value="1"/>
</dbReference>
<evidence type="ECO:0000256" key="3">
    <source>
        <dbReference type="ARBA" id="ARBA00022729"/>
    </source>
</evidence>
<dbReference type="Pfam" id="PF07980">
    <property type="entry name" value="SusD_RagB"/>
    <property type="match status" value="1"/>
</dbReference>
<evidence type="ECO:0000259" key="7">
    <source>
        <dbReference type="Pfam" id="PF07980"/>
    </source>
</evidence>
<dbReference type="InterPro" id="IPR011990">
    <property type="entry name" value="TPR-like_helical_dom_sf"/>
</dbReference>
<evidence type="ECO:0000256" key="5">
    <source>
        <dbReference type="ARBA" id="ARBA00023237"/>
    </source>
</evidence>
<evidence type="ECO:0008006" key="11">
    <source>
        <dbReference type="Google" id="ProtNLM"/>
    </source>
</evidence>
<feature type="domain" description="SusD-like N-terminal" evidence="8">
    <location>
        <begin position="92"/>
        <end position="209"/>
    </location>
</feature>
<feature type="domain" description="RagB/SusD" evidence="7">
    <location>
        <begin position="262"/>
        <end position="555"/>
    </location>
</feature>
<dbReference type="InterPro" id="IPR012944">
    <property type="entry name" value="SusD_RagB_dom"/>
</dbReference>
<keyword evidence="10" id="KW-1185">Reference proteome</keyword>
<gene>
    <name evidence="9" type="ORF">J2W84_002001</name>
</gene>
<evidence type="ECO:0000256" key="6">
    <source>
        <dbReference type="SAM" id="SignalP"/>
    </source>
</evidence>
<evidence type="ECO:0000313" key="9">
    <source>
        <dbReference type="EMBL" id="MDR6804955.1"/>
    </source>
</evidence>
<evidence type="ECO:0000256" key="2">
    <source>
        <dbReference type="ARBA" id="ARBA00006275"/>
    </source>
</evidence>
<keyword evidence="3 6" id="KW-0732">Signal</keyword>
<keyword evidence="5" id="KW-0998">Cell outer membrane</keyword>
<dbReference type="InterPro" id="IPR033985">
    <property type="entry name" value="SusD-like_N"/>
</dbReference>
<evidence type="ECO:0000256" key="1">
    <source>
        <dbReference type="ARBA" id="ARBA00004442"/>
    </source>
</evidence>
<dbReference type="Proteomes" id="UP001264980">
    <property type="component" value="Unassembled WGS sequence"/>
</dbReference>